<dbReference type="SUPFAM" id="SSF53067">
    <property type="entry name" value="Actin-like ATPase domain"/>
    <property type="match status" value="1"/>
</dbReference>
<evidence type="ECO:0000313" key="5">
    <source>
        <dbReference type="Proteomes" id="UP000199478"/>
    </source>
</evidence>
<reference evidence="5" key="1">
    <citation type="submission" date="2016-10" db="EMBL/GenBank/DDBJ databases">
        <authorList>
            <person name="Varghese N."/>
            <person name="Submissions S."/>
        </authorList>
    </citation>
    <scope>NUCLEOTIDE SEQUENCE [LARGE SCALE GENOMIC DNA]</scope>
    <source>
        <strain evidence="5">DSM 26879</strain>
    </source>
</reference>
<dbReference type="AlphaFoldDB" id="A0A1I6G7E6"/>
<dbReference type="InterPro" id="IPR043129">
    <property type="entry name" value="ATPase_NBD"/>
</dbReference>
<gene>
    <name evidence="4" type="ORF">SAMN04488005_1192</name>
</gene>
<dbReference type="GO" id="GO:0005829">
    <property type="term" value="C:cytosol"/>
    <property type="evidence" value="ECO:0007669"/>
    <property type="project" value="TreeGrafter"/>
</dbReference>
<dbReference type="EMBL" id="FOYP01000001">
    <property type="protein sequence ID" value="SFR38114.1"/>
    <property type="molecule type" value="Genomic_DNA"/>
</dbReference>
<protein>
    <submittedName>
        <fullName evidence="4">Glucokinase</fullName>
    </submittedName>
</protein>
<evidence type="ECO:0000256" key="3">
    <source>
        <dbReference type="RuleBase" id="RU004046"/>
    </source>
</evidence>
<keyword evidence="1" id="KW-0808">Transferase</keyword>
<dbReference type="OrthoDB" id="9800595at2"/>
<name>A0A1I6G7E6_9RHOB</name>
<accession>A0A1I6G7E6</accession>
<sequence length="324" mass="34183">MTTTPFLSLVADIGGTNTRVALANGTEILTDSIKRYSNEKYPGLETVLRQYIADQDGATPMAACVAVAGPVRDGQATMTNLDWTIDRETLIRATGAQTVAILNDLQAQGHALGHLDPRHVQTVLEGPQAPDNAAKLVVGIGTGFNAAPVYDLEHGRVVPPSESGHANLPIRNEMELRLCQFVSNAHGFPAVEDVLSGRGLERVFAFLGVEAGDPRELSAKDIMAHCDNGTDPRARAAVQLFIRVLGTVCGNLSLIQLPFGGVYLVGGVARAISGHLGALGFGDAFRDKGRFAGFMGNFGVYVVHDDYAALTGSAAHLASLAQPD</sequence>
<dbReference type="PANTHER" id="PTHR47690:SF1">
    <property type="entry name" value="GLUCOKINASE"/>
    <property type="match status" value="1"/>
</dbReference>
<keyword evidence="5" id="KW-1185">Reference proteome</keyword>
<evidence type="ECO:0000313" key="4">
    <source>
        <dbReference type="EMBL" id="SFR38114.1"/>
    </source>
</evidence>
<dbReference type="Gene3D" id="3.40.367.20">
    <property type="match status" value="1"/>
</dbReference>
<comment type="similarity">
    <text evidence="3">Belongs to the bacterial glucokinase family.</text>
</comment>
<dbReference type="GO" id="GO:0004340">
    <property type="term" value="F:glucokinase activity"/>
    <property type="evidence" value="ECO:0007669"/>
    <property type="project" value="InterPro"/>
</dbReference>
<dbReference type="GO" id="GO:0005524">
    <property type="term" value="F:ATP binding"/>
    <property type="evidence" value="ECO:0007669"/>
    <property type="project" value="InterPro"/>
</dbReference>
<dbReference type="Proteomes" id="UP000199478">
    <property type="component" value="Unassembled WGS sequence"/>
</dbReference>
<dbReference type="Gene3D" id="3.30.420.40">
    <property type="match status" value="1"/>
</dbReference>
<proteinExistence type="inferred from homology"/>
<dbReference type="GO" id="GO:0005536">
    <property type="term" value="F:D-glucose binding"/>
    <property type="evidence" value="ECO:0007669"/>
    <property type="project" value="InterPro"/>
</dbReference>
<dbReference type="InterPro" id="IPR050201">
    <property type="entry name" value="Bacterial_glucokinase"/>
</dbReference>
<organism evidence="4 5">
    <name type="scientific">Yoonia tamlensis</name>
    <dbReference type="NCBI Taxonomy" id="390270"/>
    <lineage>
        <taxon>Bacteria</taxon>
        <taxon>Pseudomonadati</taxon>
        <taxon>Pseudomonadota</taxon>
        <taxon>Alphaproteobacteria</taxon>
        <taxon>Rhodobacterales</taxon>
        <taxon>Paracoccaceae</taxon>
        <taxon>Yoonia</taxon>
    </lineage>
</organism>
<dbReference type="InterPro" id="IPR003836">
    <property type="entry name" value="Glucokinase"/>
</dbReference>
<dbReference type="GO" id="GO:0006096">
    <property type="term" value="P:glycolytic process"/>
    <property type="evidence" value="ECO:0007669"/>
    <property type="project" value="InterPro"/>
</dbReference>
<dbReference type="RefSeq" id="WP_090197595.1">
    <property type="nucleotide sequence ID" value="NZ_FOYP01000001.1"/>
</dbReference>
<dbReference type="Pfam" id="PF02685">
    <property type="entry name" value="Glucokinase"/>
    <property type="match status" value="1"/>
</dbReference>
<dbReference type="CDD" id="cd24008">
    <property type="entry name" value="ASKHA_NBD_GLK"/>
    <property type="match status" value="1"/>
</dbReference>
<keyword evidence="2 4" id="KW-0418">Kinase</keyword>
<dbReference type="STRING" id="390270.SAMN04488005_1192"/>
<dbReference type="PANTHER" id="PTHR47690">
    <property type="entry name" value="GLUCOKINASE"/>
    <property type="match status" value="1"/>
</dbReference>
<evidence type="ECO:0000256" key="2">
    <source>
        <dbReference type="ARBA" id="ARBA00022777"/>
    </source>
</evidence>
<evidence type="ECO:0000256" key="1">
    <source>
        <dbReference type="ARBA" id="ARBA00022679"/>
    </source>
</evidence>